<evidence type="ECO:0000313" key="5">
    <source>
        <dbReference type="Proteomes" id="UP000184267"/>
    </source>
</evidence>
<feature type="compositionally biased region" description="Pro residues" evidence="2">
    <location>
        <begin position="1040"/>
        <end position="1050"/>
    </location>
</feature>
<feature type="compositionally biased region" description="Basic residues" evidence="2">
    <location>
        <begin position="1671"/>
        <end position="1680"/>
    </location>
</feature>
<dbReference type="SUPFAM" id="SSF50729">
    <property type="entry name" value="PH domain-like"/>
    <property type="match status" value="1"/>
</dbReference>
<organism evidence="4 5">
    <name type="scientific">Trametes pubescens</name>
    <name type="common">White-rot fungus</name>
    <dbReference type="NCBI Taxonomy" id="154538"/>
    <lineage>
        <taxon>Eukaryota</taxon>
        <taxon>Fungi</taxon>
        <taxon>Dikarya</taxon>
        <taxon>Basidiomycota</taxon>
        <taxon>Agaricomycotina</taxon>
        <taxon>Agaricomycetes</taxon>
        <taxon>Polyporales</taxon>
        <taxon>Polyporaceae</taxon>
        <taxon>Trametes</taxon>
    </lineage>
</organism>
<dbReference type="EMBL" id="MNAD01001495">
    <property type="protein sequence ID" value="OJT05022.1"/>
    <property type="molecule type" value="Genomic_DNA"/>
</dbReference>
<feature type="region of interest" description="Disordered" evidence="2">
    <location>
        <begin position="1526"/>
        <end position="1603"/>
    </location>
</feature>
<feature type="compositionally biased region" description="Low complexity" evidence="2">
    <location>
        <begin position="37"/>
        <end position="50"/>
    </location>
</feature>
<dbReference type="GO" id="GO:0015631">
    <property type="term" value="F:tubulin binding"/>
    <property type="evidence" value="ECO:0007669"/>
    <property type="project" value="TreeGrafter"/>
</dbReference>
<dbReference type="SMART" id="SM00233">
    <property type="entry name" value="PH"/>
    <property type="match status" value="1"/>
</dbReference>
<feature type="region of interest" description="Disordered" evidence="2">
    <location>
        <begin position="1"/>
        <end position="51"/>
    </location>
</feature>
<feature type="compositionally biased region" description="Polar residues" evidence="2">
    <location>
        <begin position="579"/>
        <end position="591"/>
    </location>
</feature>
<dbReference type="OMA" id="LHHAHRM"/>
<feature type="compositionally biased region" description="Polar residues" evidence="2">
    <location>
        <begin position="1575"/>
        <end position="1594"/>
    </location>
</feature>
<evidence type="ECO:0000256" key="2">
    <source>
        <dbReference type="SAM" id="MobiDB-lite"/>
    </source>
</evidence>
<dbReference type="Proteomes" id="UP000184267">
    <property type="component" value="Unassembled WGS sequence"/>
</dbReference>
<feature type="domain" description="PH" evidence="3">
    <location>
        <begin position="1408"/>
        <end position="1519"/>
    </location>
</feature>
<reference evidence="4 5" key="1">
    <citation type="submission" date="2016-10" db="EMBL/GenBank/DDBJ databases">
        <title>Genome sequence of the basidiomycete white-rot fungus Trametes pubescens.</title>
        <authorList>
            <person name="Makela M.R."/>
            <person name="Granchi Z."/>
            <person name="Peng M."/>
            <person name="De Vries R.P."/>
            <person name="Grigoriev I."/>
            <person name="Riley R."/>
            <person name="Hilden K."/>
        </authorList>
    </citation>
    <scope>NUCLEOTIDE SEQUENCE [LARGE SCALE GENOMIC DNA]</scope>
    <source>
        <strain evidence="4 5">FBCC735</strain>
    </source>
</reference>
<dbReference type="GO" id="GO:0005739">
    <property type="term" value="C:mitochondrion"/>
    <property type="evidence" value="ECO:0007669"/>
    <property type="project" value="TreeGrafter"/>
</dbReference>
<sequence>MSQPRPNVASPPLASSSPPPSSSGTMATFSDGEDVMSAPSRPISPPLSISQFDTTDSMRLHLQALLDNKEKQLQSAATLGHQLLAQRMELEERIRQMQEHELDAGNASGSEDGLDVSARERYRELADSLKAWDAENEQLTSVFGGPKPTNGVHAPAASRHAEGSRSDHERTKGAAAGPSAAQSSRRAKNAAHRADDVEFAFEIGSGLLTEVRRLQSLLGERDKAIQDMKEEKDDLEKTVETLRGALRQQEQSADKFKEENWNLEVTLQELRTQAADAQATAQRLEGENKRLTRQLAHTRETADQHKNEVERQQTVYEELKAKHETDVAQARKHAAGLQRDKSDLQQALDSIKAEAAKQSRRLPRFGSPLTPNGATASEMATPAEHDDDDVFSVAGASTHNRKKLDNSGLFPPDGFDFADESPDPSPSRPFLAPNHPSNEIEALQQRLAHAQRQINTLKSTLQREKELRMDYRRKLEASPGFAIEEEEVEVEEEPELAKPKARLTPYRTIRGRGRGRGRGGLTLTQRLGMAAHSPASEFGDDVDEASPAPPVPRLPAAFRPEDAKDFMEDMDEEEPDLQASPSPNIVSNRTSVDGMDPAFANILRRSASASSLQQNVSPLRESVLARAARGGTLPRRSRGGAAYQEARPPSLVGQPEALAAELGFGMIGSPGADDLKQEFEAIETAEFGVQTDFEASPPPPPPPPIRVTPATIEMGVQAEPEPEPPIPRIEVSMQTDEEPVPVRADAEVQYDIVEPPVLLQSAGVNTDAVEEPAPPPPPVLPVFSVAEVQTIAPMVSHAEMQTAPEPVPVVAARSDMNTQTLALPQLVTAAAETQTALSVAHAGAQAGDASRQYLDTSVGDSSGDTTIHAPRPLSLALSDSSGYYDEDDAETETGSIMGETTHTEEFTDARSALVTPTDSLSDYHSMMTVSDADFSDSGSEESIKASRLDSRNGNFSAMSSTASIPLTSPTYAMARSPPSPVKPQPTYESMAVETDAIPEPPRVVLVDAEVQAEPEPEPVPEPEPEPEVVSEPEPVVIEPTPAPEPIPEPIPEPKPELKEMSVQTDEWVPPAPPAPVPVPVPAPISVPSAAAIPVPTAVQVPSTPSFAPVVPLAPSVASSSTSGASATAPSIPTVFRVGPSSQQFQFISPPPSSAGPTTTSTPIPAVVAAPSPNTTIRDANATFIARPRTSHSDRRQSIESTLSSAMDDVVSRSRTPSVLPNIDKSRPPMMVLPPPPRQPPPPNSMLPPPFIPEKRMSHDMPPPRPSSPPPPELIHRATTPSLGVPGRGTIGRSHGSMPPSQQGLRQLPSTSSFRSAANAAARAPLSSSSALSFNLRDRERRELSSASLHSGGQSIGSQRSSISSENHIFEHMRRHSNTEALNVPERAPQAAPGGVGSTDPTIIHAITQTMIGEFLYKYTRRAIGKGHGERRHKRFFWVHPYTRTLYWSSADPGSSNVTESSAKSAYIESVRAVMDPNPMPPGIHQYSVIVSTPQREMKFTAPTRERHDIWYNALTYLLTRPGQMHGVPGAPGPAPPMSPMSVNGDLPGDEPQYRPAMMSSPESQRSARTGRTGLSGESWNVTPRGQRSRSQISLGGSMGKRSGTPAAEYLRWAHQETPSSPTKDYEHIPGGPDEEDLDFELHDETLSDGEFEGLENVRACCDGRHTVGRSGRPHHHHHHDHPPLKREQSRAGEQLLDPNPIELQRPVSPAWSFRSRAGSTASHDGGFFSRFGSRRSTKTVPGASSVGQDT</sequence>
<feature type="compositionally biased region" description="Polar residues" evidence="2">
    <location>
        <begin position="1298"/>
        <end position="1310"/>
    </location>
</feature>
<dbReference type="OrthoDB" id="2149224at2759"/>
<dbReference type="GO" id="GO:0000226">
    <property type="term" value="P:microtubule cytoskeleton organization"/>
    <property type="evidence" value="ECO:0007669"/>
    <property type="project" value="TreeGrafter"/>
</dbReference>
<keyword evidence="1" id="KW-0175">Coiled coil</keyword>
<feature type="compositionally biased region" description="Low complexity" evidence="2">
    <location>
        <begin position="1154"/>
        <end position="1165"/>
    </location>
</feature>
<dbReference type="InterPro" id="IPR053005">
    <property type="entry name" value="Nuclear_Pos-Cytoskel_Interact"/>
</dbReference>
<evidence type="ECO:0000256" key="1">
    <source>
        <dbReference type="SAM" id="Coils"/>
    </source>
</evidence>
<feature type="compositionally biased region" description="Basic and acidic residues" evidence="2">
    <location>
        <begin position="159"/>
        <end position="172"/>
    </location>
</feature>
<dbReference type="InterPro" id="IPR001849">
    <property type="entry name" value="PH_domain"/>
</dbReference>
<dbReference type="STRING" id="154538.A0A1M2VBP7"/>
<comment type="caution">
    <text evidence="4">The sequence shown here is derived from an EMBL/GenBank/DDBJ whole genome shotgun (WGS) entry which is preliminary data.</text>
</comment>
<evidence type="ECO:0000313" key="4">
    <source>
        <dbReference type="EMBL" id="OJT05022.1"/>
    </source>
</evidence>
<dbReference type="GO" id="GO:0032065">
    <property type="term" value="P:maintenance of protein location in cell cortex"/>
    <property type="evidence" value="ECO:0007669"/>
    <property type="project" value="InterPro"/>
</dbReference>
<feature type="region of interest" description="Disordered" evidence="2">
    <location>
        <begin position="492"/>
        <end position="592"/>
    </location>
</feature>
<keyword evidence="5" id="KW-1185">Reference proteome</keyword>
<feature type="region of interest" description="Disordered" evidence="2">
    <location>
        <begin position="354"/>
        <end position="380"/>
    </location>
</feature>
<feature type="region of interest" description="Disordered" evidence="2">
    <location>
        <begin position="1011"/>
        <end position="1070"/>
    </location>
</feature>
<feature type="compositionally biased region" description="Low complexity" evidence="2">
    <location>
        <begin position="1110"/>
        <end position="1133"/>
    </location>
</feature>
<feature type="region of interest" description="Disordered" evidence="2">
    <location>
        <begin position="142"/>
        <end position="191"/>
    </location>
</feature>
<feature type="region of interest" description="Disordered" evidence="2">
    <location>
        <begin position="1615"/>
        <end position="1637"/>
    </location>
</feature>
<dbReference type="Pfam" id="PF12814">
    <property type="entry name" value="Mcp5_PH"/>
    <property type="match status" value="1"/>
</dbReference>
<dbReference type="CDD" id="cd13365">
    <property type="entry name" value="PH_PLC_plant-like"/>
    <property type="match status" value="1"/>
</dbReference>
<feature type="region of interest" description="Disordered" evidence="2">
    <location>
        <begin position="413"/>
        <end position="432"/>
    </location>
</feature>
<feature type="region of interest" description="Disordered" evidence="2">
    <location>
        <begin position="1713"/>
        <end position="1750"/>
    </location>
</feature>
<dbReference type="PANTHER" id="PTHR28190">
    <property type="entry name" value="NUCLEAR MIGRATION PROTEIN NUM1"/>
    <property type="match status" value="1"/>
</dbReference>
<feature type="region of interest" description="Disordered" evidence="2">
    <location>
        <begin position="627"/>
        <end position="650"/>
    </location>
</feature>
<feature type="region of interest" description="Disordered" evidence="2">
    <location>
        <begin position="1668"/>
        <end position="1688"/>
    </location>
</feature>
<feature type="region of interest" description="Disordered" evidence="2">
    <location>
        <begin position="1110"/>
        <end position="1328"/>
    </location>
</feature>
<feature type="compositionally biased region" description="Low complexity" evidence="2">
    <location>
        <begin position="1311"/>
        <end position="1328"/>
    </location>
</feature>
<evidence type="ECO:0000259" key="3">
    <source>
        <dbReference type="PROSITE" id="PS50003"/>
    </source>
</evidence>
<dbReference type="GO" id="GO:0005938">
    <property type="term" value="C:cell cortex"/>
    <property type="evidence" value="ECO:0007669"/>
    <property type="project" value="InterPro"/>
</dbReference>
<feature type="compositionally biased region" description="Pro residues" evidence="2">
    <location>
        <begin position="1260"/>
        <end position="1272"/>
    </location>
</feature>
<dbReference type="GO" id="GO:0005543">
    <property type="term" value="F:phospholipid binding"/>
    <property type="evidence" value="ECO:0007669"/>
    <property type="project" value="InterPro"/>
</dbReference>
<feature type="coiled-coil region" evidence="1">
    <location>
        <begin position="440"/>
        <end position="474"/>
    </location>
</feature>
<protein>
    <submittedName>
        <fullName evidence="4">Anucleate primary sterigmata protein A</fullName>
    </submittedName>
</protein>
<dbReference type="PANTHER" id="PTHR28190:SF1">
    <property type="entry name" value="NUCLEAR MIGRATION PROTEIN NUM1"/>
    <property type="match status" value="1"/>
</dbReference>
<dbReference type="PROSITE" id="PS50003">
    <property type="entry name" value="PH_DOMAIN"/>
    <property type="match status" value="1"/>
</dbReference>
<feature type="region of interest" description="Disordered" evidence="2">
    <location>
        <begin position="1342"/>
        <end position="1361"/>
    </location>
</feature>
<dbReference type="InterPro" id="IPR024774">
    <property type="entry name" value="PH_dom-Mcp5-type"/>
</dbReference>
<feature type="compositionally biased region" description="Low complexity" evidence="2">
    <location>
        <begin position="173"/>
        <end position="184"/>
    </location>
</feature>
<accession>A0A1M2VBP7</accession>
<name>A0A1M2VBP7_TRAPU</name>
<proteinExistence type="predicted"/>
<feature type="compositionally biased region" description="Pro residues" evidence="2">
    <location>
        <begin position="1230"/>
        <end position="1251"/>
    </location>
</feature>
<gene>
    <name evidence="4" type="ORF">TRAPUB_4178</name>
</gene>
<dbReference type="Gene3D" id="1.10.287.1490">
    <property type="match status" value="1"/>
</dbReference>
<feature type="compositionally biased region" description="Low complexity" evidence="2">
    <location>
        <begin position="1350"/>
        <end position="1361"/>
    </location>
</feature>
<feature type="compositionally biased region" description="Polar residues" evidence="2">
    <location>
        <begin position="1560"/>
        <end position="1569"/>
    </location>
</feature>
<feature type="compositionally biased region" description="Acidic residues" evidence="2">
    <location>
        <begin position="1011"/>
        <end position="1030"/>
    </location>
</feature>